<keyword evidence="3" id="KW-1185">Reference proteome</keyword>
<accession>A0ABS2KMK4</accession>
<reference evidence="2" key="1">
    <citation type="submission" date="2020-10" db="EMBL/GenBank/DDBJ databases">
        <title>Phylogeny of dyella-like bacteria.</title>
        <authorList>
            <person name="Fu J."/>
        </authorList>
    </citation>
    <scope>NUCLEOTIDE SEQUENCE</scope>
    <source>
        <strain evidence="2">DHON07</strain>
    </source>
</reference>
<dbReference type="Proteomes" id="UP001430193">
    <property type="component" value="Unassembled WGS sequence"/>
</dbReference>
<dbReference type="Gene3D" id="3.40.190.10">
    <property type="entry name" value="Periplasmic binding protein-like II"/>
    <property type="match status" value="1"/>
</dbReference>
<evidence type="ECO:0000313" key="3">
    <source>
        <dbReference type="Proteomes" id="UP001430193"/>
    </source>
</evidence>
<organism evidence="2 3">
    <name type="scientific">Dyella mobilis</name>
    <dbReference type="NCBI Taxonomy" id="1849582"/>
    <lineage>
        <taxon>Bacteria</taxon>
        <taxon>Pseudomonadati</taxon>
        <taxon>Pseudomonadota</taxon>
        <taxon>Gammaproteobacteria</taxon>
        <taxon>Lysobacterales</taxon>
        <taxon>Rhodanobacteraceae</taxon>
        <taxon>Dyella</taxon>
    </lineage>
</organism>
<evidence type="ECO:0008006" key="4">
    <source>
        <dbReference type="Google" id="ProtNLM"/>
    </source>
</evidence>
<keyword evidence="1" id="KW-0732">Signal</keyword>
<proteinExistence type="predicted"/>
<gene>
    <name evidence="2" type="ORF">ISS99_19160</name>
</gene>
<dbReference type="EMBL" id="JADIKF010000040">
    <property type="protein sequence ID" value="MBM7131648.1"/>
    <property type="molecule type" value="Genomic_DNA"/>
</dbReference>
<feature type="signal peptide" evidence="1">
    <location>
        <begin position="1"/>
        <end position="23"/>
    </location>
</feature>
<name>A0ABS2KMK4_9GAMM</name>
<evidence type="ECO:0000313" key="2">
    <source>
        <dbReference type="EMBL" id="MBM7131648.1"/>
    </source>
</evidence>
<feature type="chain" id="PRO_5045834858" description="Phosphate ABC transporter substrate-binding protein" evidence="1">
    <location>
        <begin position="24"/>
        <end position="142"/>
    </location>
</feature>
<dbReference type="RefSeq" id="WP_204633205.1">
    <property type="nucleotide sequence ID" value="NZ_BSOC01000001.1"/>
</dbReference>
<sequence>MTSKMIKWACALALAAGAMPAFAGIAVVVAAGSSAPSMSKDQVSELYLGKSSAFPGGGSAKLYDLPESNPVREQFYQKLSGKSASQVKAVWSRLIFSGKALPPKELGSDAEVKKAVASGGTSIGYIDSSAVDSSVKVVLTLP</sequence>
<evidence type="ECO:0000256" key="1">
    <source>
        <dbReference type="SAM" id="SignalP"/>
    </source>
</evidence>
<dbReference type="SUPFAM" id="SSF53850">
    <property type="entry name" value="Periplasmic binding protein-like II"/>
    <property type="match status" value="1"/>
</dbReference>
<comment type="caution">
    <text evidence="2">The sequence shown here is derived from an EMBL/GenBank/DDBJ whole genome shotgun (WGS) entry which is preliminary data.</text>
</comment>
<protein>
    <recommendedName>
        <fullName evidence="4">Phosphate ABC transporter substrate-binding protein</fullName>
    </recommendedName>
</protein>